<keyword evidence="5 6" id="KW-0472">Membrane</keyword>
<dbReference type="EMBL" id="JAACAK010000049">
    <property type="protein sequence ID" value="NIR74892.1"/>
    <property type="molecule type" value="Genomic_DNA"/>
</dbReference>
<dbReference type="InterPro" id="IPR000620">
    <property type="entry name" value="EamA_dom"/>
</dbReference>
<sequence length="310" mass="33202">MNRSIVAGHGALAVVQVFFGLFPIFGTLAFAPGGFSPLGVGSWRIVAGSVALGGLAFFAYGRAAIPAKDDWIRFAICGLLGVALNQGLFLEGLARSTPMNAGLVMTLIPVFTFAVAAAARQERLSPLRAAGVLIAMAGAVLLLMGRGGGMMRGYGFGNLLMVLNALSYACFLVLSKRLLGRYDSLVVIAWVYILSLPYLPYFVIGEDLLADPGNRSAWLSLLYIVLFPTVLAYLLNMFALERVRATTTAVYIYAQPLVAGLAAWIVFDERPSIRMAVAAACLFVGIWLVARRPPMADPRLSEQEFEPAGT</sequence>
<evidence type="ECO:0000313" key="9">
    <source>
        <dbReference type="Proteomes" id="UP000702544"/>
    </source>
</evidence>
<dbReference type="Pfam" id="PF00892">
    <property type="entry name" value="EamA"/>
    <property type="match status" value="2"/>
</dbReference>
<feature type="transmembrane region" description="Helical" evidence="6">
    <location>
        <begin position="216"/>
        <end position="236"/>
    </location>
</feature>
<evidence type="ECO:0000256" key="3">
    <source>
        <dbReference type="ARBA" id="ARBA00022692"/>
    </source>
</evidence>
<proteinExistence type="inferred from homology"/>
<feature type="transmembrane region" description="Helical" evidence="6">
    <location>
        <begin position="12"/>
        <end position="35"/>
    </location>
</feature>
<name>A0AAE4Z930_9BACT</name>
<dbReference type="SUPFAM" id="SSF103481">
    <property type="entry name" value="Multidrug resistance efflux transporter EmrE"/>
    <property type="match status" value="2"/>
</dbReference>
<dbReference type="InterPro" id="IPR050638">
    <property type="entry name" value="AA-Vitamin_Transporters"/>
</dbReference>
<comment type="similarity">
    <text evidence="2">Belongs to the EamA transporter family.</text>
</comment>
<evidence type="ECO:0000259" key="7">
    <source>
        <dbReference type="Pfam" id="PF00892"/>
    </source>
</evidence>
<accession>A0AAE4Z930</accession>
<dbReference type="AlphaFoldDB" id="A0AAE4Z930"/>
<organism evidence="8 9">
    <name type="scientific">Candidatus Kutchimonas denitrificans</name>
    <dbReference type="NCBI Taxonomy" id="3056748"/>
    <lineage>
        <taxon>Bacteria</taxon>
        <taxon>Pseudomonadati</taxon>
        <taxon>Gemmatimonadota</taxon>
        <taxon>Gemmatimonadia</taxon>
        <taxon>Candidatus Palauibacterales</taxon>
        <taxon>Candidatus Palauibacteraceae</taxon>
        <taxon>Candidatus Kutchimonas</taxon>
    </lineage>
</organism>
<feature type="transmembrane region" description="Helical" evidence="6">
    <location>
        <begin position="71"/>
        <end position="89"/>
    </location>
</feature>
<keyword evidence="4 6" id="KW-1133">Transmembrane helix</keyword>
<feature type="transmembrane region" description="Helical" evidence="6">
    <location>
        <begin position="248"/>
        <end position="267"/>
    </location>
</feature>
<feature type="transmembrane region" description="Helical" evidence="6">
    <location>
        <begin position="101"/>
        <end position="119"/>
    </location>
</feature>
<feature type="transmembrane region" description="Helical" evidence="6">
    <location>
        <begin position="41"/>
        <end position="59"/>
    </location>
</feature>
<feature type="transmembrane region" description="Helical" evidence="6">
    <location>
        <begin position="186"/>
        <end position="204"/>
    </location>
</feature>
<evidence type="ECO:0000256" key="2">
    <source>
        <dbReference type="ARBA" id="ARBA00007362"/>
    </source>
</evidence>
<dbReference type="GO" id="GO:0016020">
    <property type="term" value="C:membrane"/>
    <property type="evidence" value="ECO:0007669"/>
    <property type="project" value="UniProtKB-SubCell"/>
</dbReference>
<evidence type="ECO:0000313" key="8">
    <source>
        <dbReference type="EMBL" id="NIR74892.1"/>
    </source>
</evidence>
<evidence type="ECO:0000256" key="6">
    <source>
        <dbReference type="SAM" id="Phobius"/>
    </source>
</evidence>
<dbReference type="PANTHER" id="PTHR32322:SF2">
    <property type="entry name" value="EAMA DOMAIN-CONTAINING PROTEIN"/>
    <property type="match status" value="1"/>
</dbReference>
<feature type="domain" description="EamA" evidence="7">
    <location>
        <begin position="12"/>
        <end position="143"/>
    </location>
</feature>
<feature type="transmembrane region" description="Helical" evidence="6">
    <location>
        <begin position="156"/>
        <end position="174"/>
    </location>
</feature>
<dbReference type="Proteomes" id="UP000702544">
    <property type="component" value="Unassembled WGS sequence"/>
</dbReference>
<evidence type="ECO:0000256" key="1">
    <source>
        <dbReference type="ARBA" id="ARBA00004141"/>
    </source>
</evidence>
<keyword evidence="3 6" id="KW-0812">Transmembrane</keyword>
<evidence type="ECO:0000256" key="4">
    <source>
        <dbReference type="ARBA" id="ARBA00022989"/>
    </source>
</evidence>
<dbReference type="PANTHER" id="PTHR32322">
    <property type="entry name" value="INNER MEMBRANE TRANSPORTER"/>
    <property type="match status" value="1"/>
</dbReference>
<protein>
    <submittedName>
        <fullName evidence="8">DMT family transporter</fullName>
    </submittedName>
</protein>
<feature type="domain" description="EamA" evidence="7">
    <location>
        <begin position="156"/>
        <end position="290"/>
    </location>
</feature>
<gene>
    <name evidence="8" type="ORF">GWO12_07230</name>
</gene>
<feature type="transmembrane region" description="Helical" evidence="6">
    <location>
        <begin position="273"/>
        <end position="290"/>
    </location>
</feature>
<evidence type="ECO:0000256" key="5">
    <source>
        <dbReference type="ARBA" id="ARBA00023136"/>
    </source>
</evidence>
<comment type="caution">
    <text evidence="8">The sequence shown here is derived from an EMBL/GenBank/DDBJ whole genome shotgun (WGS) entry which is preliminary data.</text>
</comment>
<reference evidence="8 9" key="1">
    <citation type="submission" date="2020-01" db="EMBL/GenBank/DDBJ databases">
        <title>Genomes assembled from Gulf of Kutch pelagic sediment metagenomes.</title>
        <authorList>
            <person name="Chandrashekar M."/>
            <person name="Mahajan M.S."/>
            <person name="Dave K.J."/>
            <person name="Vatsa P."/>
            <person name="Nathani N.M."/>
        </authorList>
    </citation>
    <scope>NUCLEOTIDE SEQUENCE [LARGE SCALE GENOMIC DNA]</scope>
    <source>
        <strain evidence="8">KS3-K002</strain>
    </source>
</reference>
<feature type="transmembrane region" description="Helical" evidence="6">
    <location>
        <begin position="126"/>
        <end position="144"/>
    </location>
</feature>
<comment type="subcellular location">
    <subcellularLocation>
        <location evidence="1">Membrane</location>
        <topology evidence="1">Multi-pass membrane protein</topology>
    </subcellularLocation>
</comment>
<dbReference type="InterPro" id="IPR037185">
    <property type="entry name" value="EmrE-like"/>
</dbReference>